<dbReference type="PANTHER" id="PTHR43178:SF5">
    <property type="entry name" value="LIPOAMIDE ACYLTRANSFERASE COMPONENT OF BRANCHED-CHAIN ALPHA-KETO ACID DEHYDROGENASE COMPLEX, MITOCHONDRIAL"/>
    <property type="match status" value="1"/>
</dbReference>
<reference evidence="12" key="1">
    <citation type="journal article" date="2019" name="Int. J. Syst. Evol. Microbiol.">
        <title>The Global Catalogue of Microorganisms (GCM) 10K type strain sequencing project: providing services to taxonomists for standard genome sequencing and annotation.</title>
        <authorList>
            <consortium name="The Broad Institute Genomics Platform"/>
            <consortium name="The Broad Institute Genome Sequencing Center for Infectious Disease"/>
            <person name="Wu L."/>
            <person name="Ma J."/>
        </authorList>
    </citation>
    <scope>NUCLEOTIDE SEQUENCE [LARGE SCALE GENOMIC DNA]</scope>
    <source>
        <strain evidence="12">KCTC 62192</strain>
    </source>
</reference>
<dbReference type="GO" id="GO:0016746">
    <property type="term" value="F:acyltransferase activity"/>
    <property type="evidence" value="ECO:0007669"/>
    <property type="project" value="UniProtKB-KW"/>
</dbReference>
<dbReference type="InterPro" id="IPR050743">
    <property type="entry name" value="2-oxoacid_DH_E2_comp"/>
</dbReference>
<dbReference type="Pfam" id="PF02817">
    <property type="entry name" value="E3_binding"/>
    <property type="match status" value="1"/>
</dbReference>
<dbReference type="PROSITE" id="PS51826">
    <property type="entry name" value="PSBD"/>
    <property type="match status" value="1"/>
</dbReference>
<dbReference type="InterPro" id="IPR011053">
    <property type="entry name" value="Single_hybrid_motif"/>
</dbReference>
<dbReference type="SUPFAM" id="SSF51230">
    <property type="entry name" value="Single hybrid motif"/>
    <property type="match status" value="1"/>
</dbReference>
<dbReference type="Proteomes" id="UP001595443">
    <property type="component" value="Unassembled WGS sequence"/>
</dbReference>
<comment type="cofactor">
    <cofactor evidence="1 7">
        <name>(R)-lipoate</name>
        <dbReference type="ChEBI" id="CHEBI:83088"/>
    </cofactor>
</comment>
<sequence>MGVFKMPSLGADMEDGKLVEWLVKPGDTVKHGDIVAVVETQKGAIEIEVFEGGTVETLKAELGQTLPVGAPLAVIRGAGEAPAAPEPSAPEPAPVKAPEPAAAPAKAPAPTAPAPQVAATGIAASPAARARAAELGIDLATVKGSGPGGAIVLADVETGAPAAKPAPKPAGGDRAAALTEMRKAIAAAMARSKREIPHYYMTHTIDLGAATDWLEAQNAARPPEERLLMGAILMKATALAAKAVKGFNGHYADGFEPSDRVHLGLAVALRGGGLVAPAILDADTLGLPELMAAMRDVTARTRAGRLRSSEMNMGTLTLSSLGESGVEAMAGIIVPPQVALVTAGSPQQMALVRDGAVVARPAITLTLAADHRVSDGRLGARFLSEIEDRLQAPEAL</sequence>
<comment type="subunit">
    <text evidence="3">Forms a 24-polypeptide structural core with octahedral symmetry.</text>
</comment>
<dbReference type="EC" id="2.3.1.-" evidence="7"/>
<evidence type="ECO:0000256" key="4">
    <source>
        <dbReference type="ARBA" id="ARBA00022679"/>
    </source>
</evidence>
<dbReference type="InterPro" id="IPR001078">
    <property type="entry name" value="2-oxoacid_DH_actylTfrase"/>
</dbReference>
<dbReference type="SUPFAM" id="SSF47005">
    <property type="entry name" value="Peripheral subunit-binding domain of 2-oxo acid dehydrogenase complex"/>
    <property type="match status" value="1"/>
</dbReference>
<dbReference type="InterPro" id="IPR023213">
    <property type="entry name" value="CAT-like_dom_sf"/>
</dbReference>
<evidence type="ECO:0000256" key="1">
    <source>
        <dbReference type="ARBA" id="ARBA00001938"/>
    </source>
</evidence>
<evidence type="ECO:0000259" key="10">
    <source>
        <dbReference type="PROSITE" id="PS51826"/>
    </source>
</evidence>
<name>A0ABV7AJK4_9RHOB</name>
<gene>
    <name evidence="11" type="ORF">ACFOES_15870</name>
</gene>
<keyword evidence="4 7" id="KW-0808">Transferase</keyword>
<comment type="similarity">
    <text evidence="2 7">Belongs to the 2-oxoacid dehydrogenase family.</text>
</comment>
<evidence type="ECO:0000256" key="3">
    <source>
        <dbReference type="ARBA" id="ARBA00011484"/>
    </source>
</evidence>
<comment type="caution">
    <text evidence="11">The sequence shown here is derived from an EMBL/GenBank/DDBJ whole genome shotgun (WGS) entry which is preliminary data.</text>
</comment>
<evidence type="ECO:0000256" key="5">
    <source>
        <dbReference type="ARBA" id="ARBA00022823"/>
    </source>
</evidence>
<evidence type="ECO:0000256" key="6">
    <source>
        <dbReference type="ARBA" id="ARBA00023315"/>
    </source>
</evidence>
<dbReference type="PROSITE" id="PS00189">
    <property type="entry name" value="LIPOYL"/>
    <property type="match status" value="1"/>
</dbReference>
<dbReference type="InterPro" id="IPR000089">
    <property type="entry name" value="Biotin_lipoyl"/>
</dbReference>
<protein>
    <recommendedName>
        <fullName evidence="7">Dihydrolipoamide acetyltransferase component of pyruvate dehydrogenase complex</fullName>
        <ecNumber evidence="7">2.3.1.-</ecNumber>
    </recommendedName>
</protein>
<feature type="region of interest" description="Disordered" evidence="8">
    <location>
        <begin position="79"/>
        <end position="114"/>
    </location>
</feature>
<dbReference type="PROSITE" id="PS50968">
    <property type="entry name" value="BIOTINYL_LIPOYL"/>
    <property type="match status" value="1"/>
</dbReference>
<evidence type="ECO:0000256" key="7">
    <source>
        <dbReference type="RuleBase" id="RU003423"/>
    </source>
</evidence>
<dbReference type="RefSeq" id="WP_377834292.1">
    <property type="nucleotide sequence ID" value="NZ_JBHRSK010000014.1"/>
</dbReference>
<dbReference type="Gene3D" id="2.40.50.100">
    <property type="match status" value="1"/>
</dbReference>
<dbReference type="InterPro" id="IPR036625">
    <property type="entry name" value="E3-bd_dom_sf"/>
</dbReference>
<feature type="domain" description="Peripheral subunit-binding (PSBD)" evidence="10">
    <location>
        <begin position="123"/>
        <end position="160"/>
    </location>
</feature>
<keyword evidence="6 7" id="KW-0012">Acyltransferase</keyword>
<feature type="compositionally biased region" description="Low complexity" evidence="8">
    <location>
        <begin position="98"/>
        <end position="114"/>
    </location>
</feature>
<feature type="compositionally biased region" description="Pro residues" evidence="8">
    <location>
        <begin position="84"/>
        <end position="97"/>
    </location>
</feature>
<evidence type="ECO:0000256" key="8">
    <source>
        <dbReference type="SAM" id="MobiDB-lite"/>
    </source>
</evidence>
<evidence type="ECO:0000259" key="9">
    <source>
        <dbReference type="PROSITE" id="PS50968"/>
    </source>
</evidence>
<evidence type="ECO:0000313" key="11">
    <source>
        <dbReference type="EMBL" id="MFC2969578.1"/>
    </source>
</evidence>
<keyword evidence="5 7" id="KW-0450">Lipoyl</keyword>
<dbReference type="Gene3D" id="3.30.559.10">
    <property type="entry name" value="Chloramphenicol acetyltransferase-like domain"/>
    <property type="match status" value="1"/>
</dbReference>
<dbReference type="Gene3D" id="4.10.320.10">
    <property type="entry name" value="E3-binding domain"/>
    <property type="match status" value="1"/>
</dbReference>
<dbReference type="InterPro" id="IPR004167">
    <property type="entry name" value="PSBD"/>
</dbReference>
<dbReference type="Pfam" id="PF00364">
    <property type="entry name" value="Biotin_lipoyl"/>
    <property type="match status" value="1"/>
</dbReference>
<dbReference type="PANTHER" id="PTHR43178">
    <property type="entry name" value="DIHYDROLIPOAMIDE ACETYLTRANSFERASE COMPONENT OF PYRUVATE DEHYDROGENASE COMPLEX"/>
    <property type="match status" value="1"/>
</dbReference>
<dbReference type="CDD" id="cd06849">
    <property type="entry name" value="lipoyl_domain"/>
    <property type="match status" value="1"/>
</dbReference>
<accession>A0ABV7AJK4</accession>
<feature type="domain" description="Lipoyl-binding" evidence="9">
    <location>
        <begin position="1"/>
        <end position="76"/>
    </location>
</feature>
<keyword evidence="12" id="KW-1185">Reference proteome</keyword>
<evidence type="ECO:0000256" key="2">
    <source>
        <dbReference type="ARBA" id="ARBA00007317"/>
    </source>
</evidence>
<dbReference type="EMBL" id="JBHRSK010000014">
    <property type="protein sequence ID" value="MFC2969578.1"/>
    <property type="molecule type" value="Genomic_DNA"/>
</dbReference>
<dbReference type="Pfam" id="PF00198">
    <property type="entry name" value="2-oxoacid_dh"/>
    <property type="match status" value="1"/>
</dbReference>
<dbReference type="InterPro" id="IPR003016">
    <property type="entry name" value="2-oxoA_DH_lipoyl-BS"/>
</dbReference>
<organism evidence="11 12">
    <name type="scientific">Acidimangrovimonas pyrenivorans</name>
    <dbReference type="NCBI Taxonomy" id="2030798"/>
    <lineage>
        <taxon>Bacteria</taxon>
        <taxon>Pseudomonadati</taxon>
        <taxon>Pseudomonadota</taxon>
        <taxon>Alphaproteobacteria</taxon>
        <taxon>Rhodobacterales</taxon>
        <taxon>Paracoccaceae</taxon>
        <taxon>Acidimangrovimonas</taxon>
    </lineage>
</organism>
<proteinExistence type="inferred from homology"/>
<evidence type="ECO:0000313" key="12">
    <source>
        <dbReference type="Proteomes" id="UP001595443"/>
    </source>
</evidence>
<dbReference type="SUPFAM" id="SSF52777">
    <property type="entry name" value="CoA-dependent acyltransferases"/>
    <property type="match status" value="1"/>
</dbReference>